<accession>A0A344PHU5</accession>
<keyword evidence="1" id="KW-1133">Transmembrane helix</keyword>
<feature type="transmembrane region" description="Helical" evidence="1">
    <location>
        <begin position="63"/>
        <end position="80"/>
    </location>
</feature>
<reference evidence="3" key="1">
    <citation type="submission" date="2018-07" db="EMBL/GenBank/DDBJ databases">
        <title>Genome sequencing of Paracoccus sp. SC2-6.</title>
        <authorList>
            <person name="Heo J."/>
            <person name="Kim S.-J."/>
            <person name="Kwon S.-W."/>
        </authorList>
    </citation>
    <scope>NUCLEOTIDE SEQUENCE [LARGE SCALE GENOMIC DNA]</scope>
    <source>
        <strain evidence="3">SC2-6</strain>
    </source>
</reference>
<dbReference type="Proteomes" id="UP000252023">
    <property type="component" value="Chromosome"/>
</dbReference>
<feature type="transmembrane region" description="Helical" evidence="1">
    <location>
        <begin position="6"/>
        <end position="29"/>
    </location>
</feature>
<evidence type="ECO:0000256" key="1">
    <source>
        <dbReference type="SAM" id="Phobius"/>
    </source>
</evidence>
<proteinExistence type="predicted"/>
<dbReference type="GO" id="GO:0005886">
    <property type="term" value="C:plasma membrane"/>
    <property type="evidence" value="ECO:0007669"/>
    <property type="project" value="TreeGrafter"/>
</dbReference>
<dbReference type="PANTHER" id="PTHR35813">
    <property type="entry name" value="INNER MEMBRANE PROTEIN YBAN"/>
    <property type="match status" value="1"/>
</dbReference>
<sequence>MAALALGVIGVVLPVMPTVPFLLVAVWCFSRSSPALRARILNHPAYGPPIRAWVERGAIRKTAKLWAVLAMASGVGIAIWLGMPVWLIGTQAAICLAVASFVVTRPSR</sequence>
<keyword evidence="1" id="KW-0812">Transmembrane</keyword>
<dbReference type="OrthoDB" id="9816293at2"/>
<organism evidence="2 3">
    <name type="scientific">Paracoccus suum</name>
    <dbReference type="NCBI Taxonomy" id="2259340"/>
    <lineage>
        <taxon>Bacteria</taxon>
        <taxon>Pseudomonadati</taxon>
        <taxon>Pseudomonadota</taxon>
        <taxon>Alphaproteobacteria</taxon>
        <taxon>Rhodobacterales</taxon>
        <taxon>Paracoccaceae</taxon>
        <taxon>Paracoccus</taxon>
    </lineage>
</organism>
<gene>
    <name evidence="2" type="ORF">DRW48_03845</name>
</gene>
<dbReference type="RefSeq" id="WP_114075269.1">
    <property type="nucleotide sequence ID" value="NZ_CP030918.1"/>
</dbReference>
<evidence type="ECO:0000313" key="2">
    <source>
        <dbReference type="EMBL" id="AXC48950.1"/>
    </source>
</evidence>
<protein>
    <submittedName>
        <fullName evidence="2">DUF454 domain-containing protein</fullName>
    </submittedName>
</protein>
<name>A0A344PHU5_9RHOB</name>
<feature type="transmembrane region" description="Helical" evidence="1">
    <location>
        <begin position="86"/>
        <end position="104"/>
    </location>
</feature>
<dbReference type="InterPro" id="IPR007401">
    <property type="entry name" value="DUF454"/>
</dbReference>
<dbReference type="AlphaFoldDB" id="A0A344PHU5"/>
<keyword evidence="1" id="KW-0472">Membrane</keyword>
<evidence type="ECO:0000313" key="3">
    <source>
        <dbReference type="Proteomes" id="UP000252023"/>
    </source>
</evidence>
<dbReference type="Pfam" id="PF04304">
    <property type="entry name" value="DUF454"/>
    <property type="match status" value="1"/>
</dbReference>
<dbReference type="PANTHER" id="PTHR35813:SF1">
    <property type="entry name" value="INNER MEMBRANE PROTEIN YBAN"/>
    <property type="match status" value="1"/>
</dbReference>
<keyword evidence="3" id="KW-1185">Reference proteome</keyword>
<dbReference type="EMBL" id="CP030918">
    <property type="protein sequence ID" value="AXC48950.1"/>
    <property type="molecule type" value="Genomic_DNA"/>
</dbReference>
<dbReference type="PIRSF" id="PIRSF016789">
    <property type="entry name" value="DUF454"/>
    <property type="match status" value="1"/>
</dbReference>
<dbReference type="KEGG" id="pars:DRW48_03845"/>